<dbReference type="PANTHER" id="PTHR34512:SF30">
    <property type="entry name" value="OUTER MEMBRANE PROTEIN ASSEMBLY FACTOR BAMB"/>
    <property type="match status" value="1"/>
</dbReference>
<dbReference type="InterPro" id="IPR011047">
    <property type="entry name" value="Quinoprotein_ADH-like_sf"/>
</dbReference>
<evidence type="ECO:0000313" key="3">
    <source>
        <dbReference type="Proteomes" id="UP000194664"/>
    </source>
</evidence>
<reference evidence="2 3" key="1">
    <citation type="submission" date="2016-12" db="EMBL/GenBank/DDBJ databases">
        <title>The draft genome sequence of HSLHS2.</title>
        <authorList>
            <person name="Hu D."/>
            <person name="Wang L."/>
            <person name="Shao Z."/>
        </authorList>
    </citation>
    <scope>NUCLEOTIDE SEQUENCE [LARGE SCALE GENOMIC DNA]</scope>
    <source>
        <strain evidence="2">MCCC 1A06712</strain>
    </source>
</reference>
<gene>
    <name evidence="2" type="ORF">BVC71_03940</name>
</gene>
<dbReference type="Gene3D" id="2.130.10.10">
    <property type="entry name" value="YVTN repeat-like/Quinoprotein amine dehydrogenase"/>
    <property type="match status" value="1"/>
</dbReference>
<dbReference type="EMBL" id="MSPP01000001">
    <property type="protein sequence ID" value="OUD11038.1"/>
    <property type="molecule type" value="Genomic_DNA"/>
</dbReference>
<dbReference type="PANTHER" id="PTHR34512">
    <property type="entry name" value="CELL SURFACE PROTEIN"/>
    <property type="match status" value="1"/>
</dbReference>
<protein>
    <submittedName>
        <fullName evidence="2">Quinoprotein</fullName>
    </submittedName>
</protein>
<accession>A0A251X3T6</accession>
<feature type="domain" description="Pyrrolo-quinoline quinone repeat" evidence="1">
    <location>
        <begin position="116"/>
        <end position="346"/>
    </location>
</feature>
<keyword evidence="3" id="KW-1185">Reference proteome</keyword>
<dbReference type="AlphaFoldDB" id="A0A251X3T6"/>
<dbReference type="SUPFAM" id="SSF50998">
    <property type="entry name" value="Quinoprotein alcohol dehydrogenase-like"/>
    <property type="match status" value="2"/>
</dbReference>
<proteinExistence type="predicted"/>
<dbReference type="InterPro" id="IPR015943">
    <property type="entry name" value="WD40/YVTN_repeat-like_dom_sf"/>
</dbReference>
<organism evidence="2 3">
    <name type="scientific">Marivivens niveibacter</name>
    <dbReference type="NCBI Taxonomy" id="1930667"/>
    <lineage>
        <taxon>Bacteria</taxon>
        <taxon>Pseudomonadati</taxon>
        <taxon>Pseudomonadota</taxon>
        <taxon>Alphaproteobacteria</taxon>
        <taxon>Rhodobacterales</taxon>
        <taxon>Paracoccaceae</taxon>
        <taxon>Marivivens group</taxon>
        <taxon>Marivivens</taxon>
    </lineage>
</organism>
<name>A0A251X3T6_9RHOB</name>
<dbReference type="SMART" id="SM00564">
    <property type="entry name" value="PQQ"/>
    <property type="match status" value="5"/>
</dbReference>
<dbReference type="Proteomes" id="UP000194664">
    <property type="component" value="Unassembled WGS sequence"/>
</dbReference>
<feature type="domain" description="Pyrrolo-quinoline quinone repeat" evidence="1">
    <location>
        <begin position="368"/>
        <end position="428"/>
    </location>
</feature>
<dbReference type="OrthoDB" id="5290752at2"/>
<comment type="caution">
    <text evidence="2">The sequence shown here is derived from an EMBL/GenBank/DDBJ whole genome shotgun (WGS) entry which is preliminary data.</text>
</comment>
<evidence type="ECO:0000313" key="2">
    <source>
        <dbReference type="EMBL" id="OUD11038.1"/>
    </source>
</evidence>
<dbReference type="InterPro" id="IPR018391">
    <property type="entry name" value="PQQ_b-propeller_rpt"/>
</dbReference>
<sequence>MGTGCALAMLAACGQRDVILPGERLDIRDGMATQQVETANIAAPISLGAQVANADWTHRGGSATHNMPHLALSETPTLAFAASIGQGDSRRNRITADPIVVDGVVYTVDAALNLAATATNGAALWSVSLMPAGERTELSGAALAYGGGMIFATTAFGELIALSPANGGVIWRQDLGASGASAPTYQGGVVYVVGQDNRAWAIDAEDGTIRYTKNSNPVAAQYGYGPGVAVTSEYAIFPFSSGQLVGAFKNGGMTRWTDSVGGERLGYALNALDGITAGPVVDGSTVYYGNSTGMIVALNLSDGTRRWSAQEGAVNTVYPVGGSVFAVNDINELVRIDARTGDVVWAVQMPDLIERRMGKSRAAVAHYGPVVAGGHVIVASSDGALRLFDPVSGALARQIELPSGAASAPVVAGGVLYVVNKDGQLLAFR</sequence>
<dbReference type="InterPro" id="IPR002372">
    <property type="entry name" value="PQQ_rpt_dom"/>
</dbReference>
<dbReference type="Pfam" id="PF13360">
    <property type="entry name" value="PQQ_2"/>
    <property type="match status" value="2"/>
</dbReference>
<evidence type="ECO:0000259" key="1">
    <source>
        <dbReference type="Pfam" id="PF13360"/>
    </source>
</evidence>